<feature type="transmembrane region" description="Helical" evidence="1">
    <location>
        <begin position="643"/>
        <end position="663"/>
    </location>
</feature>
<sequence length="945" mass="107848">MLLLINQAYQFTCSNNLQFFETSKICGTCSTNRVYDQIQRRCTCNPGYFEDPSLAGTCQLCGSGNAPAGSQYCRTGSTFDTSHYGAANSATTEQKMIPCTPGYSLFLNILNGNFECVVDTMIDYNPLNASDPTNAAYLSKLCGALQSWSSEYEICYITLNNQPPAQDPKMDDATYTKLKYMYEAYACCATGVSARACTALYNWCIWDYNFTSTACNFYNSLLTKLPTDIIEQLTLTAITVPYITNFVSQDPTQSYTTLVGNTPQVYVEVSDDFGNIIYNNNAFQASYSMCAFIRSQQSFEEQYLYKGVNKKYTKLYGFSNRTQKSNQFQRNNYQHATDQQSFFNALQEFEEKCSFPDIINNLFLEYYIKTIDGTVMRVPQYDSSADASFDAVKTNTTSKISFLRADLTYLSKLELVFGYDVTAQQIKAPYIITEYSKLVSTELKQYVSDISQLAGNIGVAHHSNIFDFKVSQNIVTTTPMNTVLIFSIIMGILGFFAGLIYNCKAGGDFPVSINGIMKIKYKEVVGEIQETKYKSWWHILVSLSYIIGYIGIGIHFSYVLSMFITLFMRSSILTQKIASITLKSTIASFIMFLFFFGIKIFEKSNQKIIIFDSNNSSDTKNSFKPQLFTNLIYELSKDRPGNLRFAVVLSYILITVNDYIYMATPSENWQWFPTSNKYQLEPLIYLCLFNIIYAITMLIKLLLNYFYPSPFLKFQQFCYATNTSIVINDTSCSLLLIKGNSAVNGQDHLTIVNAGQKITTRNYVPPANSIQRVYFNQTDADFFQVTELLDCLSASHKLLKKQKLFKLKRFHQKQIENYDSILGMISLLPDRATSSTLPGWPPWLLFDVKTGKPQQSTSFERPHNENNWFLRNPMFKSVFLYNMWFYELLIFGITCMMMSIIVQNVTIGVVSAFLIIEVVWYFERLLVARSLERCNLVQEQFVRGI</sequence>
<dbReference type="EMBL" id="CATOUU010000440">
    <property type="protein sequence ID" value="CAI9929637.1"/>
    <property type="molecule type" value="Genomic_DNA"/>
</dbReference>
<keyword evidence="1" id="KW-0472">Membrane</keyword>
<dbReference type="Proteomes" id="UP001642409">
    <property type="component" value="Unassembled WGS sequence"/>
</dbReference>
<evidence type="ECO:0000313" key="2">
    <source>
        <dbReference type="EMBL" id="CAI9929637.1"/>
    </source>
</evidence>
<gene>
    <name evidence="3" type="ORF">HINF_LOCUS12751</name>
    <name evidence="2" type="ORF">HINF_LOCUS17282</name>
</gene>
<feature type="transmembrane region" description="Helical" evidence="1">
    <location>
        <begin position="683"/>
        <end position="703"/>
    </location>
</feature>
<feature type="transmembrane region" description="Helical" evidence="1">
    <location>
        <begin position="878"/>
        <end position="899"/>
    </location>
</feature>
<proteinExistence type="predicted"/>
<keyword evidence="4" id="KW-1185">Reference proteome</keyword>
<feature type="transmembrane region" description="Helical" evidence="1">
    <location>
        <begin position="905"/>
        <end position="922"/>
    </location>
</feature>
<evidence type="ECO:0000313" key="4">
    <source>
        <dbReference type="Proteomes" id="UP001642409"/>
    </source>
</evidence>
<keyword evidence="1" id="KW-1133">Transmembrane helix</keyword>
<protein>
    <submittedName>
        <fullName evidence="2">Transmembrane domain-containing protein</fullName>
    </submittedName>
    <submittedName>
        <fullName evidence="3">Transmembrane_domain-containing protein</fullName>
    </submittedName>
</protein>
<feature type="transmembrane region" description="Helical" evidence="1">
    <location>
        <begin position="580"/>
        <end position="601"/>
    </location>
</feature>
<comment type="caution">
    <text evidence="2">The sequence shown here is derived from an EMBL/GenBank/DDBJ whole genome shotgun (WGS) entry which is preliminary data.</text>
</comment>
<organism evidence="2">
    <name type="scientific">Hexamita inflata</name>
    <dbReference type="NCBI Taxonomy" id="28002"/>
    <lineage>
        <taxon>Eukaryota</taxon>
        <taxon>Metamonada</taxon>
        <taxon>Diplomonadida</taxon>
        <taxon>Hexamitidae</taxon>
        <taxon>Hexamitinae</taxon>
        <taxon>Hexamita</taxon>
    </lineage>
</organism>
<name>A0AA86TWF3_9EUKA</name>
<evidence type="ECO:0000313" key="3">
    <source>
        <dbReference type="EMBL" id="CAL5992788.1"/>
    </source>
</evidence>
<reference evidence="2" key="1">
    <citation type="submission" date="2023-06" db="EMBL/GenBank/DDBJ databases">
        <authorList>
            <person name="Kurt Z."/>
        </authorList>
    </citation>
    <scope>NUCLEOTIDE SEQUENCE</scope>
</reference>
<evidence type="ECO:0000256" key="1">
    <source>
        <dbReference type="SAM" id="Phobius"/>
    </source>
</evidence>
<dbReference type="EMBL" id="CAXDID020000029">
    <property type="protein sequence ID" value="CAL5992788.1"/>
    <property type="molecule type" value="Genomic_DNA"/>
</dbReference>
<dbReference type="AlphaFoldDB" id="A0AA86TWF3"/>
<keyword evidence="1 2" id="KW-0812">Transmembrane</keyword>
<feature type="transmembrane region" description="Helical" evidence="1">
    <location>
        <begin position="483"/>
        <end position="501"/>
    </location>
</feature>
<reference evidence="3 4" key="2">
    <citation type="submission" date="2024-07" db="EMBL/GenBank/DDBJ databases">
        <authorList>
            <person name="Akdeniz Z."/>
        </authorList>
    </citation>
    <scope>NUCLEOTIDE SEQUENCE [LARGE SCALE GENOMIC DNA]</scope>
</reference>
<accession>A0AA86TWF3</accession>
<feature type="transmembrane region" description="Helical" evidence="1">
    <location>
        <begin position="539"/>
        <end position="568"/>
    </location>
</feature>